<dbReference type="PANTHER" id="PTHR33074:SF125">
    <property type="entry name" value="DUF1618 DOMAIN-CONTAINING PROTEIN"/>
    <property type="match status" value="1"/>
</dbReference>
<dbReference type="AlphaFoldDB" id="A0AAV5F131"/>
<sequence length="513" mass="57037">MPSSPPSHELLAEDNHAHVLRPQDPEPRLIVGFLGVVVLEQHREAEEEAGKGGEGLGEPALQCEVADGAPAAHGRRGPPPSSSGDQQLPPRPHGLHRRPHERQHRLVPDKSRWRRRRGDPGHLRPRPPPRVSHLCVFCPGSPPTAFACEPIVVAMEANLVLIRVAFGEPKNANRAKKHDYFLYQQAAGAGERNKAPSLRQIPHPKPFVFFGEHRIGLLPCYDEEHPDLFYIAALPYRSKTTTANQLPFYLYNSETDRWSTKTASLDGNENHLDLRTFRCTKVIAIGGDGSSSGVVACWVDLWLGLLHCNVLDATPTLRYTPLPPPLHPENELSGCPWLTRDIAVIQGRISYVELDVRVLGIDCNGRYIADGWMAVVWSRTAANPWDEDDWRKEFSVDSDFVCADDPVLLGQLPSLRDYRGRPEPTLLRIHIGHPTLSLQGDAVVYLMAKAKFMDDDAWVVAFDMTGNGSLKAVARFGAERTMGISFSYVHSRISEYLNLDPAFVVNCTSSAQI</sequence>
<reference evidence="3" key="2">
    <citation type="submission" date="2021-12" db="EMBL/GenBank/DDBJ databases">
        <title>Resequencing data analysis of finger millet.</title>
        <authorList>
            <person name="Hatakeyama M."/>
            <person name="Aluri S."/>
            <person name="Balachadran M.T."/>
            <person name="Sivarajan S.R."/>
            <person name="Poveda L."/>
            <person name="Shimizu-Inatsugi R."/>
            <person name="Schlapbach R."/>
            <person name="Sreeman S.M."/>
            <person name="Shimizu K.K."/>
        </authorList>
    </citation>
    <scope>NUCLEOTIDE SEQUENCE</scope>
</reference>
<name>A0AAV5F131_ELECO</name>
<organism evidence="3 4">
    <name type="scientific">Eleusine coracana subsp. coracana</name>
    <dbReference type="NCBI Taxonomy" id="191504"/>
    <lineage>
        <taxon>Eukaryota</taxon>
        <taxon>Viridiplantae</taxon>
        <taxon>Streptophyta</taxon>
        <taxon>Embryophyta</taxon>
        <taxon>Tracheophyta</taxon>
        <taxon>Spermatophyta</taxon>
        <taxon>Magnoliopsida</taxon>
        <taxon>Liliopsida</taxon>
        <taxon>Poales</taxon>
        <taxon>Poaceae</taxon>
        <taxon>PACMAD clade</taxon>
        <taxon>Chloridoideae</taxon>
        <taxon>Cynodonteae</taxon>
        <taxon>Eleusininae</taxon>
        <taxon>Eleusine</taxon>
    </lineage>
</organism>
<accession>A0AAV5F131</accession>
<proteinExistence type="predicted"/>
<evidence type="ECO:0000313" key="4">
    <source>
        <dbReference type="Proteomes" id="UP001054889"/>
    </source>
</evidence>
<dbReference type="Pfam" id="PF07762">
    <property type="entry name" value="DUF1618"/>
    <property type="match status" value="1"/>
</dbReference>
<dbReference type="EMBL" id="BQKI01000080">
    <property type="protein sequence ID" value="GJN28357.1"/>
    <property type="molecule type" value="Genomic_DNA"/>
</dbReference>
<comment type="caution">
    <text evidence="3">The sequence shown here is derived from an EMBL/GenBank/DDBJ whole genome shotgun (WGS) entry which is preliminary data.</text>
</comment>
<protein>
    <recommendedName>
        <fullName evidence="2">DUF1618 domain-containing protein</fullName>
    </recommendedName>
</protein>
<feature type="compositionally biased region" description="Basic residues" evidence="1">
    <location>
        <begin position="112"/>
        <end position="126"/>
    </location>
</feature>
<reference evidence="3" key="1">
    <citation type="journal article" date="2018" name="DNA Res.">
        <title>Multiple hybrid de novo genome assembly of finger millet, an orphan allotetraploid crop.</title>
        <authorList>
            <person name="Hatakeyama M."/>
            <person name="Aluri S."/>
            <person name="Balachadran M.T."/>
            <person name="Sivarajan S.R."/>
            <person name="Patrignani A."/>
            <person name="Gruter S."/>
            <person name="Poveda L."/>
            <person name="Shimizu-Inatsugi R."/>
            <person name="Baeten J."/>
            <person name="Francoijs K.J."/>
            <person name="Nataraja K.N."/>
            <person name="Reddy Y.A.N."/>
            <person name="Phadnis S."/>
            <person name="Ravikumar R.L."/>
            <person name="Schlapbach R."/>
            <person name="Sreeman S.M."/>
            <person name="Shimizu K.K."/>
        </authorList>
    </citation>
    <scope>NUCLEOTIDE SEQUENCE</scope>
</reference>
<keyword evidence="4" id="KW-1185">Reference proteome</keyword>
<feature type="domain" description="DUF1618" evidence="2">
    <location>
        <begin position="298"/>
        <end position="445"/>
    </location>
</feature>
<dbReference type="Proteomes" id="UP001054889">
    <property type="component" value="Unassembled WGS sequence"/>
</dbReference>
<evidence type="ECO:0000259" key="2">
    <source>
        <dbReference type="Pfam" id="PF07762"/>
    </source>
</evidence>
<evidence type="ECO:0000256" key="1">
    <source>
        <dbReference type="SAM" id="MobiDB-lite"/>
    </source>
</evidence>
<feature type="region of interest" description="Disordered" evidence="1">
    <location>
        <begin position="44"/>
        <end position="126"/>
    </location>
</feature>
<gene>
    <name evidence="3" type="primary">gb16468</name>
    <name evidence="3" type="ORF">PR202_gb16468</name>
</gene>
<feature type="compositionally biased region" description="Basic residues" evidence="1">
    <location>
        <begin position="93"/>
        <end position="103"/>
    </location>
</feature>
<dbReference type="InterPro" id="IPR011676">
    <property type="entry name" value="DUF1618"/>
</dbReference>
<dbReference type="PANTHER" id="PTHR33074">
    <property type="entry name" value="EXPRESSED PROTEIN-RELATED"/>
    <property type="match status" value="1"/>
</dbReference>
<evidence type="ECO:0000313" key="3">
    <source>
        <dbReference type="EMBL" id="GJN28357.1"/>
    </source>
</evidence>